<evidence type="ECO:0000313" key="1">
    <source>
        <dbReference type="EMBL" id="AYL96144.1"/>
    </source>
</evidence>
<dbReference type="EMBL" id="CP032869">
    <property type="protein sequence ID" value="AYL96144.1"/>
    <property type="molecule type" value="Genomic_DNA"/>
</dbReference>
<gene>
    <name evidence="1" type="ORF">HYN43_012955</name>
</gene>
<protein>
    <submittedName>
        <fullName evidence="1">Uncharacterized protein</fullName>
    </submittedName>
</protein>
<dbReference type="AlphaFoldDB" id="A0A494VN99"/>
<dbReference type="KEGG" id="muh:HYN43_012955"/>
<dbReference type="RefSeq" id="WP_119409748.1">
    <property type="nucleotide sequence ID" value="NZ_CP032869.1"/>
</dbReference>
<name>A0A494VN99_9SPHI</name>
<keyword evidence="2" id="KW-1185">Reference proteome</keyword>
<sequence length="232" mass="25547">MSQTDPFISLLIIFITDPGSDFYLPKLLQACNDPKLEPYTNNNIDLGTYPVMRRDYRFNLINIKVEGISNIQVEKEGANVPRIYINGSNVKFYARRPNTEAPMPQLPAKLKLAADLIITPVGSVSLPAIHVTADIAHAQLFGEFDATSNGRDAETIRITFIKLALQQMLDQADNIVFNIDAKSVFNQMINRIINQDSVKLKLVTELNNQLSSASVLGTLSAQSTAAAIAALK</sequence>
<dbReference type="Proteomes" id="UP000270046">
    <property type="component" value="Chromosome"/>
</dbReference>
<accession>A0A494VN99</accession>
<reference evidence="1 2" key="1">
    <citation type="submission" date="2018-10" db="EMBL/GenBank/DDBJ databases">
        <title>Genome sequencing of Mucilaginibacter sp. HYN0043.</title>
        <authorList>
            <person name="Kim M."/>
            <person name="Yi H."/>
        </authorList>
    </citation>
    <scope>NUCLEOTIDE SEQUENCE [LARGE SCALE GENOMIC DNA]</scope>
    <source>
        <strain evidence="1 2">HYN0043</strain>
    </source>
</reference>
<evidence type="ECO:0000313" key="2">
    <source>
        <dbReference type="Proteomes" id="UP000270046"/>
    </source>
</evidence>
<organism evidence="1 2">
    <name type="scientific">Mucilaginibacter celer</name>
    <dbReference type="NCBI Taxonomy" id="2305508"/>
    <lineage>
        <taxon>Bacteria</taxon>
        <taxon>Pseudomonadati</taxon>
        <taxon>Bacteroidota</taxon>
        <taxon>Sphingobacteriia</taxon>
        <taxon>Sphingobacteriales</taxon>
        <taxon>Sphingobacteriaceae</taxon>
        <taxon>Mucilaginibacter</taxon>
    </lineage>
</organism>
<proteinExistence type="predicted"/>
<dbReference type="OrthoDB" id="9888736at2"/>